<organism evidence="2 3">
    <name type="scientific">Thanatephorus cucumeris (strain AG1-IB / isolate 7/3/14)</name>
    <name type="common">Lettuce bottom rot fungus</name>
    <name type="synonym">Rhizoctonia solani</name>
    <dbReference type="NCBI Taxonomy" id="1108050"/>
    <lineage>
        <taxon>Eukaryota</taxon>
        <taxon>Fungi</taxon>
        <taxon>Dikarya</taxon>
        <taxon>Basidiomycota</taxon>
        <taxon>Agaricomycotina</taxon>
        <taxon>Agaricomycetes</taxon>
        <taxon>Cantharellales</taxon>
        <taxon>Ceratobasidiaceae</taxon>
        <taxon>Rhizoctonia</taxon>
        <taxon>Rhizoctonia solani AG-1</taxon>
    </lineage>
</organism>
<feature type="region of interest" description="Disordered" evidence="1">
    <location>
        <begin position="1"/>
        <end position="25"/>
    </location>
</feature>
<dbReference type="OrthoDB" id="3233642at2759"/>
<evidence type="ECO:0000256" key="1">
    <source>
        <dbReference type="SAM" id="MobiDB-lite"/>
    </source>
</evidence>
<dbReference type="AlphaFoldDB" id="A0A0B7FAC9"/>
<keyword evidence="3" id="KW-1185">Reference proteome</keyword>
<proteinExistence type="predicted"/>
<evidence type="ECO:0000313" key="3">
    <source>
        <dbReference type="Proteomes" id="UP000059188"/>
    </source>
</evidence>
<dbReference type="EMBL" id="LN679218">
    <property type="protein sequence ID" value="CEL53177.1"/>
    <property type="molecule type" value="Genomic_DNA"/>
</dbReference>
<dbReference type="Proteomes" id="UP000059188">
    <property type="component" value="Unassembled WGS sequence"/>
</dbReference>
<name>A0A0B7FAC9_THACB</name>
<gene>
    <name evidence="2" type="ORF">RSOLAG1IB_11309</name>
</gene>
<evidence type="ECO:0000313" key="2">
    <source>
        <dbReference type="EMBL" id="CEL53177.1"/>
    </source>
</evidence>
<sequence length="289" mass="33256">MSTRSAPVPQPWTAGNARNNTSSEGELLEMERSLGRLSQNRRWRVMGVFTAYKEGEIAPLCQLLKDQNFAGVTFTGIVSTLLGQQGLHSQCLWYRQNQFDWYWAHIEGVEKIEVRNDSRFRGGLTCVWVVTALAEYAMAVTHAEFQHEWDLVLSHFGADHIDMWPREGVRPDWWPAESAGQWPYQREEAESERVVPAEEELRRLTELLSTQDIATHSWGRRYGPRAVARSSNQRQHNLIQVSQWELAVDGGLKATHRKLERGEQEEEASTSARVKKRRVQSQKKDKSGR</sequence>
<reference evidence="2 3" key="1">
    <citation type="submission" date="2014-11" db="EMBL/GenBank/DDBJ databases">
        <authorList>
            <person name="Wibberg Daniel"/>
        </authorList>
    </citation>
    <scope>NUCLEOTIDE SEQUENCE [LARGE SCALE GENOMIC DNA]</scope>
    <source>
        <strain evidence="2">Rhizoctonia solani AG1-IB 7/3/14</strain>
    </source>
</reference>
<accession>A0A0B7FAC9</accession>
<feature type="region of interest" description="Disordered" evidence="1">
    <location>
        <begin position="256"/>
        <end position="289"/>
    </location>
</feature>
<protein>
    <submittedName>
        <fullName evidence="2">Uncharacterized protein</fullName>
    </submittedName>
</protein>